<reference evidence="2" key="1">
    <citation type="submission" date="2021-10" db="EMBL/GenBank/DDBJ databases">
        <authorList>
            <person name="Piombo E."/>
        </authorList>
    </citation>
    <scope>NUCLEOTIDE SEQUENCE</scope>
</reference>
<dbReference type="SUPFAM" id="SSF48208">
    <property type="entry name" value="Six-hairpin glycosidases"/>
    <property type="match status" value="1"/>
</dbReference>
<evidence type="ECO:0000313" key="3">
    <source>
        <dbReference type="Proteomes" id="UP000696573"/>
    </source>
</evidence>
<dbReference type="InterPro" id="IPR012878">
    <property type="entry name" value="Beta-AFase-like_GH127_cat"/>
</dbReference>
<proteinExistence type="predicted"/>
<evidence type="ECO:0000259" key="1">
    <source>
        <dbReference type="Pfam" id="PF07944"/>
    </source>
</evidence>
<dbReference type="EMBL" id="CABFNQ020000718">
    <property type="protein sequence ID" value="CAH0026173.1"/>
    <property type="molecule type" value="Genomic_DNA"/>
</dbReference>
<dbReference type="InterPro" id="IPR008928">
    <property type="entry name" value="6-hairpin_glycosidase_sf"/>
</dbReference>
<name>A0A9N9VQU6_9HYPO</name>
<keyword evidence="3" id="KW-1185">Reference proteome</keyword>
<dbReference type="Pfam" id="PF07944">
    <property type="entry name" value="Beta-AFase-like_GH127_cat"/>
    <property type="match status" value="1"/>
</dbReference>
<organism evidence="2 3">
    <name type="scientific">Clonostachys rhizophaga</name>
    <dbReference type="NCBI Taxonomy" id="160324"/>
    <lineage>
        <taxon>Eukaryota</taxon>
        <taxon>Fungi</taxon>
        <taxon>Dikarya</taxon>
        <taxon>Ascomycota</taxon>
        <taxon>Pezizomycotina</taxon>
        <taxon>Sordariomycetes</taxon>
        <taxon>Hypocreomycetidae</taxon>
        <taxon>Hypocreales</taxon>
        <taxon>Bionectriaceae</taxon>
        <taxon>Clonostachys</taxon>
    </lineage>
</organism>
<dbReference type="OrthoDB" id="654211at2759"/>
<gene>
    <name evidence="2" type="ORF">CRHIZ90672A_00013939</name>
</gene>
<feature type="non-terminal residue" evidence="2">
    <location>
        <position position="1"/>
    </location>
</feature>
<protein>
    <recommendedName>
        <fullName evidence="1">Non-reducing end beta-L-arabinofuranosidase-like GH127 catalytic domain-containing protein</fullName>
    </recommendedName>
</protein>
<sequence>HDVKPNQIWDRDIYKVVEVACYFLTKHADEKMRATVEEPVRMIQGAQYDNGYINSFYTVRRIDQRWTNLRDDHELYCLGYLLEATVAYETLAKSGRLLKVANKISRYFITERGRRDVEDETFFDEEAFARGADPYKDMGTEHKAWFQNPRDYAYHQADESLIDSSEVRGHSVRAM</sequence>
<dbReference type="PANTHER" id="PTHR43465">
    <property type="entry name" value="DUF1680 DOMAIN PROTEIN (AFU_ORTHOLOGUE AFUA_1G08910)"/>
    <property type="match status" value="1"/>
</dbReference>
<evidence type="ECO:0000313" key="2">
    <source>
        <dbReference type="EMBL" id="CAH0026173.1"/>
    </source>
</evidence>
<dbReference type="GO" id="GO:0005975">
    <property type="term" value="P:carbohydrate metabolic process"/>
    <property type="evidence" value="ECO:0007669"/>
    <property type="project" value="InterPro"/>
</dbReference>
<feature type="domain" description="Non-reducing end beta-L-arabinofuranosidase-like GH127 catalytic" evidence="1">
    <location>
        <begin position="6"/>
        <end position="118"/>
    </location>
</feature>
<accession>A0A9N9VQU6</accession>
<dbReference type="InterPro" id="IPR049174">
    <property type="entry name" value="Beta-AFase-like"/>
</dbReference>
<dbReference type="AlphaFoldDB" id="A0A9N9VQU6"/>
<dbReference type="PANTHER" id="PTHR43465:SF2">
    <property type="entry name" value="DUF1680 DOMAIN PROTEIN (AFU_ORTHOLOGUE AFUA_1G08910)"/>
    <property type="match status" value="1"/>
</dbReference>
<comment type="caution">
    <text evidence="2">The sequence shown here is derived from an EMBL/GenBank/DDBJ whole genome shotgun (WGS) entry which is preliminary data.</text>
</comment>
<dbReference type="Proteomes" id="UP000696573">
    <property type="component" value="Unassembled WGS sequence"/>
</dbReference>